<dbReference type="EMBL" id="UGHX01000001">
    <property type="protein sequence ID" value="STP10770.1"/>
    <property type="molecule type" value="Genomic_DNA"/>
</dbReference>
<accession>A0A377JS11</accession>
<feature type="chain" id="PRO_5016607145" evidence="1">
    <location>
        <begin position="35"/>
        <end position="238"/>
    </location>
</feature>
<evidence type="ECO:0000259" key="2">
    <source>
        <dbReference type="Pfam" id="PF07007"/>
    </source>
</evidence>
<protein>
    <submittedName>
        <fullName evidence="3">Uncharacterized protein conserved in bacteria</fullName>
    </submittedName>
</protein>
<feature type="signal peptide" evidence="1">
    <location>
        <begin position="1"/>
        <end position="34"/>
    </location>
</feature>
<dbReference type="AlphaFoldDB" id="A0A377JS11"/>
<sequence length="238" mass="27109">MGIFIKLCKISATKAGTKILVALAFMAFANTAFADSESLQKLFNEYNVSKDKQEYINKECNKEVLKDNFKDLSKIEQIYKFEVARIDCEVNNLGEVLGSTQGILASLNYGYDEYDKLLNKYYKLYRAEVKKQNKTTPTGAFSHEPNIQSIKNGQDTLLEEQRAWLKLRDSYEAYIKAHHAHIYDINGGGTIYSIYTSNARLGFLKMRVNELFSRYLMMITDGGVEFDSIFGSNVDGDI</sequence>
<proteinExistence type="predicted"/>
<dbReference type="RefSeq" id="WP_115721535.1">
    <property type="nucleotide sequence ID" value="NZ_UGHX01000001.1"/>
</dbReference>
<dbReference type="InterPro" id="IPR009739">
    <property type="entry name" value="LprI-like_N"/>
</dbReference>
<gene>
    <name evidence="3" type="ORF">NCTC12219_00650</name>
</gene>
<reference evidence="3 4" key="1">
    <citation type="submission" date="2018-06" db="EMBL/GenBank/DDBJ databases">
        <authorList>
            <consortium name="Pathogen Informatics"/>
            <person name="Doyle S."/>
        </authorList>
    </citation>
    <scope>NUCLEOTIDE SEQUENCE [LARGE SCALE GENOMIC DNA]</scope>
    <source>
        <strain evidence="3 4">NCTC12219</strain>
    </source>
</reference>
<keyword evidence="1" id="KW-0732">Signal</keyword>
<feature type="domain" description="Lysozyme inhibitor LprI-like N-terminal" evidence="2">
    <location>
        <begin position="100"/>
        <end position="211"/>
    </location>
</feature>
<name>A0A377JS11_9HELI</name>
<evidence type="ECO:0000313" key="3">
    <source>
        <dbReference type="EMBL" id="STP10770.1"/>
    </source>
</evidence>
<dbReference type="Proteomes" id="UP000255103">
    <property type="component" value="Unassembled WGS sequence"/>
</dbReference>
<evidence type="ECO:0000256" key="1">
    <source>
        <dbReference type="SAM" id="SignalP"/>
    </source>
</evidence>
<evidence type="ECO:0000313" key="4">
    <source>
        <dbReference type="Proteomes" id="UP000255103"/>
    </source>
</evidence>
<dbReference type="Pfam" id="PF07007">
    <property type="entry name" value="LprI"/>
    <property type="match status" value="1"/>
</dbReference>
<dbReference type="Gene3D" id="1.20.1270.180">
    <property type="match status" value="1"/>
</dbReference>
<organism evidence="3 4">
    <name type="scientific">Helicobacter cinaedi</name>
    <dbReference type="NCBI Taxonomy" id="213"/>
    <lineage>
        <taxon>Bacteria</taxon>
        <taxon>Pseudomonadati</taxon>
        <taxon>Campylobacterota</taxon>
        <taxon>Epsilonproteobacteria</taxon>
        <taxon>Campylobacterales</taxon>
        <taxon>Helicobacteraceae</taxon>
        <taxon>Helicobacter</taxon>
    </lineage>
</organism>